<dbReference type="InterPro" id="IPR005225">
    <property type="entry name" value="Small_GTP-bd"/>
</dbReference>
<evidence type="ECO:0000256" key="4">
    <source>
        <dbReference type="ARBA" id="ARBA00022892"/>
    </source>
</evidence>
<dbReference type="OrthoDB" id="414781at2759"/>
<keyword evidence="10" id="KW-1185">Reference proteome</keyword>
<evidence type="ECO:0000256" key="1">
    <source>
        <dbReference type="ARBA" id="ARBA00010290"/>
    </source>
</evidence>
<comment type="caution">
    <text evidence="9">The sequence shown here is derived from an EMBL/GenBank/DDBJ whole genome shotgun (WGS) entry which is preliminary data.</text>
</comment>
<feature type="region of interest" description="Disordered" evidence="8">
    <location>
        <begin position="150"/>
        <end position="183"/>
    </location>
</feature>
<organism evidence="9 10">
    <name type="scientific">Pycnococcus provasolii</name>
    <dbReference type="NCBI Taxonomy" id="41880"/>
    <lineage>
        <taxon>Eukaryota</taxon>
        <taxon>Viridiplantae</taxon>
        <taxon>Chlorophyta</taxon>
        <taxon>Pseudoscourfieldiophyceae</taxon>
        <taxon>Pseudoscourfieldiales</taxon>
        <taxon>Pycnococcaceae</taxon>
        <taxon>Pycnococcus</taxon>
    </lineage>
</organism>
<dbReference type="GO" id="GO:0003924">
    <property type="term" value="F:GTPase activity"/>
    <property type="evidence" value="ECO:0007669"/>
    <property type="project" value="InterPro"/>
</dbReference>
<name>A0A830HEM9_9CHLO</name>
<sequence length="266" mass="28741">MFSLIYGLYQYLFSKTELHVLIVGLDGAGKTTLLERMKAIYTETEGLLPHQILPTVGLNIGRFEAHNARLILWDLGGATQLRGIWEKYYEDAHAVIFVIDGSDARRYAEASEVLRIALSNRALHGAPVLVAANKSDVALLSNLKAVDTTPAVTSGSAQAPSDEKATSTSSAPSTSPPAEASSADVMGKLHKTLWGSEGFLSSWTANNVHLHSTCARDGTGVNGAVTWLVDAVRRSPRSLRMAQAAQQEEERQQAARRVGVRRNASM</sequence>
<dbReference type="NCBIfam" id="TIGR00231">
    <property type="entry name" value="small_GTP"/>
    <property type="match status" value="1"/>
</dbReference>
<comment type="similarity">
    <text evidence="1">Belongs to the small GTPase superfamily. Arf family.</text>
</comment>
<protein>
    <submittedName>
        <fullName evidence="9">Uncharacterized protein</fullName>
    </submittedName>
</protein>
<proteinExistence type="inferred from homology"/>
<accession>A0A830HEM9</accession>
<evidence type="ECO:0000256" key="3">
    <source>
        <dbReference type="ARBA" id="ARBA00022741"/>
    </source>
</evidence>
<evidence type="ECO:0000256" key="6">
    <source>
        <dbReference type="PIRSR" id="PIRSR606689-1"/>
    </source>
</evidence>
<evidence type="ECO:0000256" key="2">
    <source>
        <dbReference type="ARBA" id="ARBA00022707"/>
    </source>
</evidence>
<keyword evidence="4" id="KW-0931">ER-Golgi transport</keyword>
<keyword evidence="4" id="KW-0813">Transport</keyword>
<feature type="binding site" evidence="7">
    <location>
        <position position="31"/>
    </location>
    <ligand>
        <name>Mg(2+)</name>
        <dbReference type="ChEBI" id="CHEBI:18420"/>
    </ligand>
</feature>
<keyword evidence="5 6" id="KW-0342">GTP-binding</keyword>
<keyword evidence="2" id="KW-0519">Myristate</keyword>
<keyword evidence="7" id="KW-0479">Metal-binding</keyword>
<dbReference type="AlphaFoldDB" id="A0A830HEM9"/>
<feature type="region of interest" description="Disordered" evidence="8">
    <location>
        <begin position="245"/>
        <end position="266"/>
    </location>
</feature>
<evidence type="ECO:0000313" key="10">
    <source>
        <dbReference type="Proteomes" id="UP000660262"/>
    </source>
</evidence>
<dbReference type="Gene3D" id="3.40.50.300">
    <property type="entry name" value="P-loop containing nucleotide triphosphate hydrolases"/>
    <property type="match status" value="1"/>
</dbReference>
<dbReference type="GO" id="GO:0005794">
    <property type="term" value="C:Golgi apparatus"/>
    <property type="evidence" value="ECO:0007669"/>
    <property type="project" value="TreeGrafter"/>
</dbReference>
<dbReference type="InterPro" id="IPR006689">
    <property type="entry name" value="Small_GTPase_ARF/SAR"/>
</dbReference>
<feature type="compositionally biased region" description="Low complexity" evidence="8">
    <location>
        <begin position="166"/>
        <end position="183"/>
    </location>
</feature>
<dbReference type="GO" id="GO:0034067">
    <property type="term" value="P:protein localization to Golgi apparatus"/>
    <property type="evidence" value="ECO:0007669"/>
    <property type="project" value="TreeGrafter"/>
</dbReference>
<evidence type="ECO:0000256" key="8">
    <source>
        <dbReference type="SAM" id="MobiDB-lite"/>
    </source>
</evidence>
<dbReference type="PANTHER" id="PTHR45909:SF1">
    <property type="entry name" value="ADP-RIBOSYLATION FACTOR-RELATED PROTEIN 1"/>
    <property type="match status" value="1"/>
</dbReference>
<dbReference type="GO" id="GO:0006886">
    <property type="term" value="P:intracellular protein transport"/>
    <property type="evidence" value="ECO:0007669"/>
    <property type="project" value="TreeGrafter"/>
</dbReference>
<dbReference type="PANTHER" id="PTHR45909">
    <property type="entry name" value="ADP-RIBOSYLATION FACTOR-RELATED PROTEIN 1"/>
    <property type="match status" value="1"/>
</dbReference>
<dbReference type="GO" id="GO:0005525">
    <property type="term" value="F:GTP binding"/>
    <property type="evidence" value="ECO:0007669"/>
    <property type="project" value="UniProtKB-KW"/>
</dbReference>
<evidence type="ECO:0000256" key="5">
    <source>
        <dbReference type="ARBA" id="ARBA00023134"/>
    </source>
</evidence>
<dbReference type="SMART" id="SM00177">
    <property type="entry name" value="ARF"/>
    <property type="match status" value="1"/>
</dbReference>
<keyword evidence="7" id="KW-0460">Magnesium</keyword>
<gene>
    <name evidence="9" type="ORF">PPROV_000421500</name>
</gene>
<keyword evidence="2" id="KW-0449">Lipoprotein</keyword>
<evidence type="ECO:0000256" key="7">
    <source>
        <dbReference type="PIRSR" id="PIRSR606689-2"/>
    </source>
</evidence>
<dbReference type="SUPFAM" id="SSF52540">
    <property type="entry name" value="P-loop containing nucleoside triphosphate hydrolases"/>
    <property type="match status" value="1"/>
</dbReference>
<dbReference type="GO" id="GO:0046872">
    <property type="term" value="F:metal ion binding"/>
    <property type="evidence" value="ECO:0007669"/>
    <property type="project" value="UniProtKB-KW"/>
</dbReference>
<dbReference type="PRINTS" id="PR00449">
    <property type="entry name" value="RASTRNSFRMNG"/>
</dbReference>
<dbReference type="InterPro" id="IPR024156">
    <property type="entry name" value="Small_GTPase_ARF"/>
</dbReference>
<feature type="binding site" evidence="6">
    <location>
        <position position="77"/>
    </location>
    <ligand>
        <name>GTP</name>
        <dbReference type="ChEBI" id="CHEBI:37565"/>
    </ligand>
</feature>
<dbReference type="Proteomes" id="UP000660262">
    <property type="component" value="Unassembled WGS sequence"/>
</dbReference>
<dbReference type="EMBL" id="BNJQ01000010">
    <property type="protein sequence ID" value="GHP05465.1"/>
    <property type="molecule type" value="Genomic_DNA"/>
</dbReference>
<dbReference type="Pfam" id="PF00025">
    <property type="entry name" value="Arf"/>
    <property type="match status" value="1"/>
</dbReference>
<dbReference type="GO" id="GO:0043001">
    <property type="term" value="P:Golgi to plasma membrane protein transport"/>
    <property type="evidence" value="ECO:0007669"/>
    <property type="project" value="TreeGrafter"/>
</dbReference>
<feature type="compositionally biased region" description="Polar residues" evidence="8">
    <location>
        <begin position="150"/>
        <end position="159"/>
    </location>
</feature>
<keyword evidence="3 6" id="KW-0547">Nucleotide-binding</keyword>
<reference evidence="9" key="1">
    <citation type="submission" date="2020-10" db="EMBL/GenBank/DDBJ databases">
        <title>Unveiling of a novel bifunctional photoreceptor, Dualchrome1, isolated from a cosmopolitan green alga.</title>
        <authorList>
            <person name="Suzuki S."/>
            <person name="Kawachi M."/>
        </authorList>
    </citation>
    <scope>NUCLEOTIDE SEQUENCE</scope>
    <source>
        <strain evidence="9">NIES 2893</strain>
    </source>
</reference>
<dbReference type="SMART" id="SM00178">
    <property type="entry name" value="SAR"/>
    <property type="match status" value="1"/>
</dbReference>
<feature type="binding site" evidence="7">
    <location>
        <position position="55"/>
    </location>
    <ligand>
        <name>Mg(2+)</name>
        <dbReference type="ChEBI" id="CHEBI:18420"/>
    </ligand>
</feature>
<dbReference type="PROSITE" id="PS51417">
    <property type="entry name" value="ARF"/>
    <property type="match status" value="1"/>
</dbReference>
<feature type="binding site" evidence="6">
    <location>
        <begin position="133"/>
        <end position="136"/>
    </location>
    <ligand>
        <name>GTP</name>
        <dbReference type="ChEBI" id="CHEBI:37565"/>
    </ligand>
</feature>
<evidence type="ECO:0000313" key="9">
    <source>
        <dbReference type="EMBL" id="GHP05465.1"/>
    </source>
</evidence>
<dbReference type="InterPro" id="IPR027417">
    <property type="entry name" value="P-loop_NTPase"/>
</dbReference>
<feature type="binding site" evidence="6">
    <location>
        <begin position="24"/>
        <end position="31"/>
    </location>
    <ligand>
        <name>GTP</name>
        <dbReference type="ChEBI" id="CHEBI:37565"/>
    </ligand>
</feature>